<accession>A0A8H6CC78</accession>
<name>A0A8H6CC78_9LECA</name>
<sequence>MGPESTALTTDVGSESPYQLDKVQTLRASSALLKHIKTEVQKKETVSGTKNLLAPENSSEDVFPSDVEPIWLVLTTKKFMTDQKRLKPRKVLLPHSLHTSSNTSICLISPEPQRQFKDAIAHPSFPTTLSKRITKVISIKKLEAKYRSFESRRQLRDSYDVFLADDRIVTYLAKFLGKTFYNTTAKRPIPVSLEASKPKERKNAALPSTKVRKEPSDTKSIAAPPLLAKEIERSLSTAQINLSPSTTTAVRVGLASYTPEQLAANIEAVMASLAGKLVGWKNVRAAHVKGPNTMALPIWLAEELWVDEGYLLEDEEAAEAKAKAAQKGKRKRKLIEGKEAGHADGAGKRKVDGESETADEPKQKKVKKLNDEDLSQEMKERREKLRQQKRQARDSVEGNDVTMDRTSVAKPKVKKTRRATTAISAFES</sequence>
<dbReference type="AlphaFoldDB" id="A0A8H6CC78"/>
<dbReference type="EMBL" id="JACCJB010000016">
    <property type="protein sequence ID" value="KAF6220621.1"/>
    <property type="molecule type" value="Genomic_DNA"/>
</dbReference>
<organism evidence="2 3">
    <name type="scientific">Letharia lupina</name>
    <dbReference type="NCBI Taxonomy" id="560253"/>
    <lineage>
        <taxon>Eukaryota</taxon>
        <taxon>Fungi</taxon>
        <taxon>Dikarya</taxon>
        <taxon>Ascomycota</taxon>
        <taxon>Pezizomycotina</taxon>
        <taxon>Lecanoromycetes</taxon>
        <taxon>OSLEUM clade</taxon>
        <taxon>Lecanoromycetidae</taxon>
        <taxon>Lecanorales</taxon>
        <taxon>Lecanorineae</taxon>
        <taxon>Parmeliaceae</taxon>
        <taxon>Letharia</taxon>
    </lineage>
</organism>
<dbReference type="Pfam" id="PF00687">
    <property type="entry name" value="Ribosomal_L1"/>
    <property type="match status" value="1"/>
</dbReference>
<evidence type="ECO:0000256" key="1">
    <source>
        <dbReference type="SAM" id="MobiDB-lite"/>
    </source>
</evidence>
<keyword evidence="3" id="KW-1185">Reference proteome</keyword>
<comment type="caution">
    <text evidence="2">The sequence shown here is derived from an EMBL/GenBank/DDBJ whole genome shotgun (WGS) entry which is preliminary data.</text>
</comment>
<feature type="compositionally biased region" description="Basic and acidic residues" evidence="1">
    <location>
        <begin position="334"/>
        <end position="396"/>
    </location>
</feature>
<feature type="region of interest" description="Disordered" evidence="1">
    <location>
        <begin position="323"/>
        <end position="428"/>
    </location>
</feature>
<dbReference type="Gene3D" id="3.40.50.790">
    <property type="match status" value="1"/>
</dbReference>
<gene>
    <name evidence="2" type="ORF">HO133_003054</name>
</gene>
<evidence type="ECO:0000313" key="2">
    <source>
        <dbReference type="EMBL" id="KAF6220621.1"/>
    </source>
</evidence>
<reference evidence="2 3" key="1">
    <citation type="journal article" date="2020" name="Genomics">
        <title>Complete, high-quality genomes from long-read metagenomic sequencing of two wolf lichen thalli reveals enigmatic genome architecture.</title>
        <authorList>
            <person name="McKenzie S.K."/>
            <person name="Walston R.F."/>
            <person name="Allen J.L."/>
        </authorList>
    </citation>
    <scope>NUCLEOTIDE SEQUENCE [LARGE SCALE GENOMIC DNA]</scope>
    <source>
        <strain evidence="2">WasteWater1</strain>
    </source>
</reference>
<dbReference type="SUPFAM" id="SSF56808">
    <property type="entry name" value="Ribosomal protein L1"/>
    <property type="match status" value="1"/>
</dbReference>
<dbReference type="InterPro" id="IPR023674">
    <property type="entry name" value="Ribosomal_uL1-like"/>
</dbReference>
<feature type="region of interest" description="Disordered" evidence="1">
    <location>
        <begin position="192"/>
        <end position="218"/>
    </location>
</feature>
<proteinExistence type="predicted"/>
<protein>
    <recommendedName>
        <fullName evidence="4">Ribosomal protein L1</fullName>
    </recommendedName>
</protein>
<dbReference type="InterPro" id="IPR016095">
    <property type="entry name" value="Ribosomal_uL1_3-a/b-sand"/>
</dbReference>
<dbReference type="InterPro" id="IPR028364">
    <property type="entry name" value="Ribosomal_uL1/biogenesis"/>
</dbReference>
<evidence type="ECO:0000313" key="3">
    <source>
        <dbReference type="Proteomes" id="UP000593566"/>
    </source>
</evidence>
<evidence type="ECO:0008006" key="4">
    <source>
        <dbReference type="Google" id="ProtNLM"/>
    </source>
</evidence>
<dbReference type="Proteomes" id="UP000593566">
    <property type="component" value="Unassembled WGS sequence"/>
</dbReference>
<dbReference type="GeneID" id="59331466"/>
<dbReference type="RefSeq" id="XP_037150056.1">
    <property type="nucleotide sequence ID" value="XM_037293978.1"/>
</dbReference>
<feature type="compositionally biased region" description="Polar residues" evidence="1">
    <location>
        <begin position="419"/>
        <end position="428"/>
    </location>
</feature>
<dbReference type="CDD" id="cd00403">
    <property type="entry name" value="Ribosomal_L1"/>
    <property type="match status" value="1"/>
</dbReference>
<feature type="compositionally biased region" description="Basic residues" evidence="1">
    <location>
        <begin position="324"/>
        <end position="333"/>
    </location>
</feature>